<feature type="transmembrane region" description="Helical" evidence="2">
    <location>
        <begin position="381"/>
        <end position="404"/>
    </location>
</feature>
<dbReference type="GO" id="GO:0008028">
    <property type="term" value="F:monocarboxylic acid transmembrane transporter activity"/>
    <property type="evidence" value="ECO:0007669"/>
    <property type="project" value="TreeGrafter"/>
</dbReference>
<feature type="transmembrane region" description="Helical" evidence="2">
    <location>
        <begin position="124"/>
        <end position="147"/>
    </location>
</feature>
<feature type="transmembrane region" description="Helical" evidence="2">
    <location>
        <begin position="93"/>
        <end position="117"/>
    </location>
</feature>
<feature type="region of interest" description="Disordered" evidence="1">
    <location>
        <begin position="1"/>
        <end position="27"/>
    </location>
</feature>
<feature type="transmembrane region" description="Helical" evidence="2">
    <location>
        <begin position="53"/>
        <end position="73"/>
    </location>
</feature>
<dbReference type="Gene3D" id="1.20.1250.20">
    <property type="entry name" value="MFS general substrate transporter like domains"/>
    <property type="match status" value="2"/>
</dbReference>
<dbReference type="PANTHER" id="PTHR11360">
    <property type="entry name" value="MONOCARBOXYLATE TRANSPORTER"/>
    <property type="match status" value="1"/>
</dbReference>
<feature type="transmembrane region" description="Helical" evidence="2">
    <location>
        <begin position="289"/>
        <end position="312"/>
    </location>
</feature>
<dbReference type="Proteomes" id="UP000326759">
    <property type="component" value="Unassembled WGS sequence"/>
</dbReference>
<dbReference type="PANTHER" id="PTHR11360:SF306">
    <property type="entry name" value="RE01051P"/>
    <property type="match status" value="1"/>
</dbReference>
<proteinExistence type="predicted"/>
<feature type="transmembrane region" description="Helical" evidence="2">
    <location>
        <begin position="153"/>
        <end position="176"/>
    </location>
</feature>
<organism evidence="3 4">
    <name type="scientific">Armadillidium nasatum</name>
    <dbReference type="NCBI Taxonomy" id="96803"/>
    <lineage>
        <taxon>Eukaryota</taxon>
        <taxon>Metazoa</taxon>
        <taxon>Ecdysozoa</taxon>
        <taxon>Arthropoda</taxon>
        <taxon>Crustacea</taxon>
        <taxon>Multicrustacea</taxon>
        <taxon>Malacostraca</taxon>
        <taxon>Eumalacostraca</taxon>
        <taxon>Peracarida</taxon>
        <taxon>Isopoda</taxon>
        <taxon>Oniscidea</taxon>
        <taxon>Crinocheta</taxon>
        <taxon>Armadillidiidae</taxon>
        <taxon>Armadillidium</taxon>
    </lineage>
</organism>
<protein>
    <submittedName>
        <fullName evidence="3">Monocarboxylate transporter 6</fullName>
    </submittedName>
</protein>
<name>A0A5N5SWG6_9CRUS</name>
<dbReference type="AlphaFoldDB" id="A0A5N5SWG6"/>
<feature type="non-terminal residue" evidence="3">
    <location>
        <position position="1"/>
    </location>
</feature>
<feature type="transmembrane region" description="Helical" evidence="2">
    <location>
        <begin position="188"/>
        <end position="206"/>
    </location>
</feature>
<evidence type="ECO:0000256" key="1">
    <source>
        <dbReference type="SAM" id="MobiDB-lite"/>
    </source>
</evidence>
<feature type="compositionally biased region" description="Polar residues" evidence="1">
    <location>
        <begin position="1"/>
        <end position="18"/>
    </location>
</feature>
<feature type="transmembrane region" description="Helical" evidence="2">
    <location>
        <begin position="355"/>
        <end position="375"/>
    </location>
</feature>
<dbReference type="OrthoDB" id="6354858at2759"/>
<dbReference type="EMBL" id="SEYY01019350">
    <property type="protein sequence ID" value="KAB7498362.1"/>
    <property type="molecule type" value="Genomic_DNA"/>
</dbReference>
<evidence type="ECO:0000313" key="3">
    <source>
        <dbReference type="EMBL" id="KAB7498362.1"/>
    </source>
</evidence>
<reference evidence="3 4" key="1">
    <citation type="journal article" date="2019" name="PLoS Biol.">
        <title>Sex chromosomes control vertical transmission of feminizing Wolbachia symbionts in an isopod.</title>
        <authorList>
            <person name="Becking T."/>
            <person name="Chebbi M.A."/>
            <person name="Giraud I."/>
            <person name="Moumen B."/>
            <person name="Laverre T."/>
            <person name="Caubet Y."/>
            <person name="Peccoud J."/>
            <person name="Gilbert C."/>
            <person name="Cordaux R."/>
        </authorList>
    </citation>
    <scope>NUCLEOTIDE SEQUENCE [LARGE SCALE GENOMIC DNA]</scope>
    <source>
        <strain evidence="3">ANa2</strain>
        <tissue evidence="3">Whole body excluding digestive tract and cuticle</tissue>
    </source>
</reference>
<keyword evidence="2" id="KW-0812">Transmembrane</keyword>
<evidence type="ECO:0000256" key="2">
    <source>
        <dbReference type="SAM" id="Phobius"/>
    </source>
</evidence>
<keyword evidence="2" id="KW-0472">Membrane</keyword>
<accession>A0A5N5SWG6</accession>
<comment type="caution">
    <text evidence="3">The sequence shown here is derived from an EMBL/GenBank/DDBJ whole genome shotgun (WGS) entry which is preliminary data.</text>
</comment>
<feature type="transmembrane region" description="Helical" evidence="2">
    <location>
        <begin position="324"/>
        <end position="343"/>
    </location>
</feature>
<dbReference type="InterPro" id="IPR036259">
    <property type="entry name" value="MFS_trans_sf"/>
</dbReference>
<dbReference type="SUPFAM" id="SSF103473">
    <property type="entry name" value="MFS general substrate transporter"/>
    <property type="match status" value="1"/>
</dbReference>
<evidence type="ECO:0000313" key="4">
    <source>
        <dbReference type="Proteomes" id="UP000326759"/>
    </source>
</evidence>
<keyword evidence="2" id="KW-1133">Transmembrane helix</keyword>
<dbReference type="Pfam" id="PF07690">
    <property type="entry name" value="MFS_1"/>
    <property type="match status" value="1"/>
</dbReference>
<dbReference type="InterPro" id="IPR011701">
    <property type="entry name" value="MFS"/>
</dbReference>
<sequence length="435" mass="47574">ETPKNLNKNSQKAKTASDSAAEEGYKNNEGSSLLPCDVDLEKYIKAVCLKDGGYAWVVLVAMLVSNVLTAGYIKSFGMIYNSVLAEYPNTSGAEAGLMMGLLVGCRAMFAPIAGALGVRFGSRISLAVGTILCFSGLVSSYFCTSVIQLSFSLGAMIGLGLCLIESIQVVVIANFFEKKLSTANGIRVSGNPIGGMTYPFILLFLMDGVGVRASRVLLGSIFLHILICAFLIRSPKVHKRIQILSVVRKVEELPNVTRKKIFEALYRQFPDPPKGSRSKALEFHYLKNAVYWIFILSAMTVSLSLPMVIYYIPIYCKSFGLTPTQISIILSFQSFIDTIFRLIMGFVSNKNFYKMAHGFIFCLCVGGAGILIIPLCTDLWQIYLAISLFTMGSAGNYAFLNVVLTEQFGKHSIATTWGFCANGTREFAASSIHRC</sequence>
<keyword evidence="4" id="KW-1185">Reference proteome</keyword>
<feature type="transmembrane region" description="Helical" evidence="2">
    <location>
        <begin position="212"/>
        <end position="232"/>
    </location>
</feature>
<dbReference type="InterPro" id="IPR050327">
    <property type="entry name" value="Proton-linked_MCT"/>
</dbReference>
<gene>
    <name evidence="3" type="ORF">Anas_10945</name>
</gene>